<dbReference type="EMBL" id="PGGW01000038">
    <property type="protein sequence ID" value="PJE98032.1"/>
    <property type="molecule type" value="Genomic_DNA"/>
</dbReference>
<feature type="region of interest" description="Disordered" evidence="1">
    <location>
        <begin position="250"/>
        <end position="274"/>
    </location>
</feature>
<feature type="compositionally biased region" description="Pro residues" evidence="1">
    <location>
        <begin position="8"/>
        <end position="29"/>
    </location>
</feature>
<accession>A0A2M8M1E6</accession>
<dbReference type="Proteomes" id="UP000230407">
    <property type="component" value="Unassembled WGS sequence"/>
</dbReference>
<proteinExistence type="predicted"/>
<feature type="compositionally biased region" description="Basic residues" evidence="1">
    <location>
        <begin position="31"/>
        <end position="44"/>
    </location>
</feature>
<protein>
    <submittedName>
        <fullName evidence="2">Uncharacterized protein</fullName>
    </submittedName>
</protein>
<dbReference type="AlphaFoldDB" id="A0A2M8M1E6"/>
<dbReference type="InterPro" id="IPR045991">
    <property type="entry name" value="DUF5947"/>
</dbReference>
<gene>
    <name evidence="3" type="ORF">CUT44_01965</name>
    <name evidence="2" type="ORF">CUT44_10225</name>
</gene>
<sequence length="274" mass="28986">MAETVPASVPPPTPASVPPPTPPVGPFPAPRLRRLALRPAHRAGRSGTRESPSGPGNPGGGPGGPGGERCDLCSQPLPSEHRHLLDIRADAVSCACRACALLFDRREAGGAHYRLLPLRRVRLTGEVLDDALWAGLGVPVGLAFFTRAGESGEVRAGYPSPMGLLRATVDPHHWHEVESGLAACAPDSAAPADDVEALLVDRTEGVREHWIVPLDDCYRLTAVVRAHWRGLNGGPEVWRHIGDFFRSLPAGRAAGPSPPPHPTASRSATRKEAS</sequence>
<evidence type="ECO:0000313" key="4">
    <source>
        <dbReference type="Proteomes" id="UP000230407"/>
    </source>
</evidence>
<dbReference type="Pfam" id="PF19372">
    <property type="entry name" value="DUF5947"/>
    <property type="match status" value="1"/>
</dbReference>
<evidence type="ECO:0000313" key="3">
    <source>
        <dbReference type="EMBL" id="PJF01858.1"/>
    </source>
</evidence>
<feature type="region of interest" description="Disordered" evidence="1">
    <location>
        <begin position="1"/>
        <end position="73"/>
    </location>
</feature>
<reference evidence="2 4" key="1">
    <citation type="submission" date="2017-11" db="EMBL/GenBank/DDBJ databases">
        <title>Streptomyces carmine sp. nov., a novel actinomycete isolated from Sophora alopecuroides in Xinjiang, China.</title>
        <authorList>
            <person name="Wang Y."/>
            <person name="Luo X."/>
            <person name="Wan C."/>
            <person name="Zhang L."/>
        </authorList>
    </citation>
    <scope>NUCLEOTIDE SEQUENCE [LARGE SCALE GENOMIC DNA]</scope>
    <source>
        <strain evidence="2 4">TRM SA0054</strain>
    </source>
</reference>
<evidence type="ECO:0000256" key="1">
    <source>
        <dbReference type="SAM" id="MobiDB-lite"/>
    </source>
</evidence>
<comment type="caution">
    <text evidence="2">The sequence shown here is derived from an EMBL/GenBank/DDBJ whole genome shotgun (WGS) entry which is preliminary data.</text>
</comment>
<feature type="compositionally biased region" description="Gly residues" evidence="1">
    <location>
        <begin position="56"/>
        <end position="67"/>
    </location>
</feature>
<organism evidence="2 4">
    <name type="scientific">Streptomyces carminius</name>
    <dbReference type="NCBI Taxonomy" id="2665496"/>
    <lineage>
        <taxon>Bacteria</taxon>
        <taxon>Bacillati</taxon>
        <taxon>Actinomycetota</taxon>
        <taxon>Actinomycetes</taxon>
        <taxon>Kitasatosporales</taxon>
        <taxon>Streptomycetaceae</taxon>
        <taxon>Streptomyces</taxon>
    </lineage>
</organism>
<evidence type="ECO:0000313" key="2">
    <source>
        <dbReference type="EMBL" id="PJE98032.1"/>
    </source>
</evidence>
<dbReference type="EMBL" id="PGGW01000008">
    <property type="protein sequence ID" value="PJF01858.1"/>
    <property type="molecule type" value="Genomic_DNA"/>
</dbReference>
<name>A0A2M8M1E6_9ACTN</name>
<keyword evidence="4" id="KW-1185">Reference proteome</keyword>